<dbReference type="InterPro" id="IPR036523">
    <property type="entry name" value="SurE-like_sf"/>
</dbReference>
<evidence type="ECO:0000256" key="2">
    <source>
        <dbReference type="ARBA" id="ARBA00011062"/>
    </source>
</evidence>
<keyword evidence="10" id="KW-1185">Reference proteome</keyword>
<keyword evidence="7" id="KW-0378">Hydrolase</keyword>
<comment type="caution">
    <text evidence="9">The sequence shown here is derived from an EMBL/GenBank/DDBJ whole genome shotgun (WGS) entry which is preliminary data.</text>
</comment>
<protein>
    <recommendedName>
        <fullName evidence="3">5'-nucleotidase</fullName>
        <ecNumber evidence="3">3.1.3.5</ecNumber>
    </recommendedName>
</protein>
<dbReference type="InterPro" id="IPR030048">
    <property type="entry name" value="SurE"/>
</dbReference>
<dbReference type="PANTHER" id="PTHR30457">
    <property type="entry name" value="5'-NUCLEOTIDASE SURE"/>
    <property type="match status" value="1"/>
</dbReference>
<keyword evidence="4" id="KW-0963">Cytoplasm</keyword>
<dbReference type="PANTHER" id="PTHR30457:SF12">
    <property type="entry name" value="5'_3'-NUCLEOTIDASE SURE"/>
    <property type="match status" value="1"/>
</dbReference>
<keyword evidence="5" id="KW-0479">Metal-binding</keyword>
<dbReference type="Pfam" id="PF01975">
    <property type="entry name" value="SurE"/>
    <property type="match status" value="1"/>
</dbReference>
<name>A0ABP8D3I8_9ACTN</name>
<gene>
    <name evidence="9" type="ORF">GCM10022255_019550</name>
</gene>
<comment type="similarity">
    <text evidence="2">Belongs to the SurE nucleotidase family.</text>
</comment>
<evidence type="ECO:0000256" key="6">
    <source>
        <dbReference type="ARBA" id="ARBA00022741"/>
    </source>
</evidence>
<accession>A0ABP8D3I8</accession>
<dbReference type="EC" id="3.1.3.5" evidence="3"/>
<evidence type="ECO:0000313" key="10">
    <source>
        <dbReference type="Proteomes" id="UP001500620"/>
    </source>
</evidence>
<dbReference type="SUPFAM" id="SSF64167">
    <property type="entry name" value="SurE-like"/>
    <property type="match status" value="1"/>
</dbReference>
<feature type="domain" description="Survival protein SurE-like phosphatase/nucleotidase" evidence="8">
    <location>
        <begin position="9"/>
        <end position="194"/>
    </location>
</feature>
<evidence type="ECO:0000259" key="8">
    <source>
        <dbReference type="Pfam" id="PF01975"/>
    </source>
</evidence>
<evidence type="ECO:0000256" key="5">
    <source>
        <dbReference type="ARBA" id="ARBA00022723"/>
    </source>
</evidence>
<keyword evidence="6" id="KW-0547">Nucleotide-binding</keyword>
<comment type="catalytic activity">
    <reaction evidence="1">
        <text>a ribonucleoside 5'-phosphate + H2O = a ribonucleoside + phosphate</text>
        <dbReference type="Rhea" id="RHEA:12484"/>
        <dbReference type="ChEBI" id="CHEBI:15377"/>
        <dbReference type="ChEBI" id="CHEBI:18254"/>
        <dbReference type="ChEBI" id="CHEBI:43474"/>
        <dbReference type="ChEBI" id="CHEBI:58043"/>
        <dbReference type="EC" id="3.1.3.5"/>
    </reaction>
</comment>
<proteinExistence type="inferred from homology"/>
<dbReference type="EMBL" id="BAABAT010000003">
    <property type="protein sequence ID" value="GAA4246719.1"/>
    <property type="molecule type" value="Genomic_DNA"/>
</dbReference>
<sequence length="265" mass="26470">MVTLGNMRILVTNDDGIDSPGLHALAAAAASAGHEVVVAAPAEESSGSSAALLAVEAGGRIAMREAAVTGTTAAFAVSATPAFIVLLATRGAFGPPPDVVLSGVNRGPNTGAAVLHSGTVGAALTAVANGCPAMAVSLDVAADPASDARDPCWATAAEVAVSLLPLLTGPFALNVNVPDVEAGYLRGIRRAHLAEFGMVQMTLRERGEGFARMSLEQIGEVAEPGSDDGWLLDGYVAVTPLFPSGEAADVELPGLVDTAGEHIGG</sequence>
<evidence type="ECO:0000256" key="3">
    <source>
        <dbReference type="ARBA" id="ARBA00012643"/>
    </source>
</evidence>
<evidence type="ECO:0000313" key="9">
    <source>
        <dbReference type="EMBL" id="GAA4246719.1"/>
    </source>
</evidence>
<evidence type="ECO:0000256" key="7">
    <source>
        <dbReference type="ARBA" id="ARBA00022801"/>
    </source>
</evidence>
<organism evidence="9 10">
    <name type="scientific">Dactylosporangium darangshiense</name>
    <dbReference type="NCBI Taxonomy" id="579108"/>
    <lineage>
        <taxon>Bacteria</taxon>
        <taxon>Bacillati</taxon>
        <taxon>Actinomycetota</taxon>
        <taxon>Actinomycetes</taxon>
        <taxon>Micromonosporales</taxon>
        <taxon>Micromonosporaceae</taxon>
        <taxon>Dactylosporangium</taxon>
    </lineage>
</organism>
<evidence type="ECO:0000256" key="4">
    <source>
        <dbReference type="ARBA" id="ARBA00022490"/>
    </source>
</evidence>
<dbReference type="Gene3D" id="3.40.1210.10">
    <property type="entry name" value="Survival protein SurE-like phosphatase/nucleotidase"/>
    <property type="match status" value="1"/>
</dbReference>
<reference evidence="10" key="1">
    <citation type="journal article" date="2019" name="Int. J. Syst. Evol. Microbiol.">
        <title>The Global Catalogue of Microorganisms (GCM) 10K type strain sequencing project: providing services to taxonomists for standard genome sequencing and annotation.</title>
        <authorList>
            <consortium name="The Broad Institute Genomics Platform"/>
            <consortium name="The Broad Institute Genome Sequencing Center for Infectious Disease"/>
            <person name="Wu L."/>
            <person name="Ma J."/>
        </authorList>
    </citation>
    <scope>NUCLEOTIDE SEQUENCE [LARGE SCALE GENOMIC DNA]</scope>
    <source>
        <strain evidence="10">JCM 17441</strain>
    </source>
</reference>
<evidence type="ECO:0000256" key="1">
    <source>
        <dbReference type="ARBA" id="ARBA00000815"/>
    </source>
</evidence>
<dbReference type="Proteomes" id="UP001500620">
    <property type="component" value="Unassembled WGS sequence"/>
</dbReference>
<dbReference type="InterPro" id="IPR002828">
    <property type="entry name" value="SurE-like_Pase/nucleotidase"/>
</dbReference>